<evidence type="ECO:0000313" key="5">
    <source>
        <dbReference type="Proteomes" id="UP000214673"/>
    </source>
</evidence>
<accession>A0ABX3ZVW2</accession>
<sequence>MIDWQRVAVLRRDLSPQTLDILIGVFRAEVEETLAAMTEKNAGTEACHFLRGSALNMGFSAFARLCAEGEAEPGRLPAETLRSLWQASLTAFLDGPPVSWKTDRPWPDGAPLRDAAQDRESPDD</sequence>
<dbReference type="RefSeq" id="WP_035741824.1">
    <property type="nucleotide sequence ID" value="NZ_CALUEG010000036.1"/>
</dbReference>
<dbReference type="InterPro" id="IPR008207">
    <property type="entry name" value="Sig_transdc_His_kin_Hpt_dom"/>
</dbReference>
<feature type="compositionally biased region" description="Basic and acidic residues" evidence="2">
    <location>
        <begin position="115"/>
        <end position="124"/>
    </location>
</feature>
<keyword evidence="5" id="KW-1185">Reference proteome</keyword>
<dbReference type="SUPFAM" id="SSF47226">
    <property type="entry name" value="Histidine-containing phosphotransfer domain, HPT domain"/>
    <property type="match status" value="1"/>
</dbReference>
<evidence type="ECO:0000259" key="3">
    <source>
        <dbReference type="Pfam" id="PF01627"/>
    </source>
</evidence>
<comment type="caution">
    <text evidence="4">The sequence shown here is derived from an EMBL/GenBank/DDBJ whole genome shotgun (WGS) entry which is preliminary data.</text>
</comment>
<organism evidence="4 5">
    <name type="scientific">Haematobacter missouriensis</name>
    <dbReference type="NCBI Taxonomy" id="366616"/>
    <lineage>
        <taxon>Bacteria</taxon>
        <taxon>Pseudomonadati</taxon>
        <taxon>Pseudomonadota</taxon>
        <taxon>Alphaproteobacteria</taxon>
        <taxon>Rhodobacterales</taxon>
        <taxon>Paracoccaceae</taxon>
        <taxon>Haematobacter</taxon>
    </lineage>
</organism>
<dbReference type="Pfam" id="PF01627">
    <property type="entry name" value="Hpt"/>
    <property type="match status" value="1"/>
</dbReference>
<dbReference type="Proteomes" id="UP000214673">
    <property type="component" value="Unassembled WGS sequence"/>
</dbReference>
<gene>
    <name evidence="4" type="ORF">CDV53_05275</name>
</gene>
<keyword evidence="1" id="KW-0902">Two-component regulatory system</keyword>
<proteinExistence type="predicted"/>
<feature type="domain" description="HPt" evidence="3">
    <location>
        <begin position="22"/>
        <end position="91"/>
    </location>
</feature>
<reference evidence="4 5" key="1">
    <citation type="submission" date="2016-11" db="EMBL/GenBank/DDBJ databases">
        <title>Comparison of Traditional DNA-DNA Hybridization with In Silico Genomic Analysis.</title>
        <authorList>
            <person name="Nicholson A.C."/>
            <person name="Sammons S."/>
            <person name="Humrighouse B.W."/>
            <person name="Graziano J."/>
            <person name="Lasker B."/>
            <person name="Whitney A.M."/>
            <person name="Mcquiston J.R."/>
        </authorList>
    </citation>
    <scope>NUCLEOTIDE SEQUENCE [LARGE SCALE GENOMIC DNA]</scope>
    <source>
        <strain evidence="4 5">H1892</strain>
    </source>
</reference>
<feature type="region of interest" description="Disordered" evidence="2">
    <location>
        <begin position="96"/>
        <end position="124"/>
    </location>
</feature>
<dbReference type="EMBL" id="NIPV01000016">
    <property type="protein sequence ID" value="OWJ77702.1"/>
    <property type="molecule type" value="Genomic_DNA"/>
</dbReference>
<name>A0ABX3ZVW2_9RHOB</name>
<dbReference type="InterPro" id="IPR036641">
    <property type="entry name" value="HPT_dom_sf"/>
</dbReference>
<dbReference type="Gene3D" id="1.20.120.160">
    <property type="entry name" value="HPT domain"/>
    <property type="match status" value="1"/>
</dbReference>
<protein>
    <submittedName>
        <fullName evidence="4">Phosphorelay protein</fullName>
    </submittedName>
</protein>
<evidence type="ECO:0000313" key="4">
    <source>
        <dbReference type="EMBL" id="OWJ77702.1"/>
    </source>
</evidence>
<evidence type="ECO:0000256" key="1">
    <source>
        <dbReference type="ARBA" id="ARBA00023012"/>
    </source>
</evidence>
<evidence type="ECO:0000256" key="2">
    <source>
        <dbReference type="SAM" id="MobiDB-lite"/>
    </source>
</evidence>